<organism evidence="2 3">
    <name type="scientific">Cryptotermes secundus</name>
    <dbReference type="NCBI Taxonomy" id="105785"/>
    <lineage>
        <taxon>Eukaryota</taxon>
        <taxon>Metazoa</taxon>
        <taxon>Ecdysozoa</taxon>
        <taxon>Arthropoda</taxon>
        <taxon>Hexapoda</taxon>
        <taxon>Insecta</taxon>
        <taxon>Pterygota</taxon>
        <taxon>Neoptera</taxon>
        <taxon>Polyneoptera</taxon>
        <taxon>Dictyoptera</taxon>
        <taxon>Blattodea</taxon>
        <taxon>Blattoidea</taxon>
        <taxon>Termitoidae</taxon>
        <taxon>Kalotermitidae</taxon>
        <taxon>Cryptotermitinae</taxon>
        <taxon>Cryptotermes</taxon>
    </lineage>
</organism>
<protein>
    <submittedName>
        <fullName evidence="2">Uncharacterized protein</fullName>
    </submittedName>
</protein>
<feature type="compositionally biased region" description="Polar residues" evidence="1">
    <location>
        <begin position="181"/>
        <end position="193"/>
    </location>
</feature>
<feature type="compositionally biased region" description="Low complexity" evidence="1">
    <location>
        <begin position="850"/>
        <end position="880"/>
    </location>
</feature>
<feature type="region of interest" description="Disordered" evidence="1">
    <location>
        <begin position="289"/>
        <end position="334"/>
    </location>
</feature>
<dbReference type="Proteomes" id="UP000235965">
    <property type="component" value="Unassembled WGS sequence"/>
</dbReference>
<proteinExistence type="predicted"/>
<name>A0A2J7QNM0_9NEOP</name>
<feature type="region of interest" description="Disordered" evidence="1">
    <location>
        <begin position="181"/>
        <end position="251"/>
    </location>
</feature>
<keyword evidence="3" id="KW-1185">Reference proteome</keyword>
<feature type="compositionally biased region" description="Basic and acidic residues" evidence="1">
    <location>
        <begin position="313"/>
        <end position="334"/>
    </location>
</feature>
<dbReference type="AlphaFoldDB" id="A0A2J7QNM0"/>
<reference evidence="2 3" key="1">
    <citation type="submission" date="2017-12" db="EMBL/GenBank/DDBJ databases">
        <title>Hemimetabolous genomes reveal molecular basis of termite eusociality.</title>
        <authorList>
            <person name="Harrison M.C."/>
            <person name="Jongepier E."/>
            <person name="Robertson H.M."/>
            <person name="Arning N."/>
            <person name="Bitard-Feildel T."/>
            <person name="Chao H."/>
            <person name="Childers C.P."/>
            <person name="Dinh H."/>
            <person name="Doddapaneni H."/>
            <person name="Dugan S."/>
            <person name="Gowin J."/>
            <person name="Greiner C."/>
            <person name="Han Y."/>
            <person name="Hu H."/>
            <person name="Hughes D.S.T."/>
            <person name="Huylmans A.-K."/>
            <person name="Kemena C."/>
            <person name="Kremer L.P.M."/>
            <person name="Lee S.L."/>
            <person name="Lopez-Ezquerra A."/>
            <person name="Mallet L."/>
            <person name="Monroy-Kuhn J.M."/>
            <person name="Moser A."/>
            <person name="Murali S.C."/>
            <person name="Muzny D.M."/>
            <person name="Otani S."/>
            <person name="Piulachs M.-D."/>
            <person name="Poelchau M."/>
            <person name="Qu J."/>
            <person name="Schaub F."/>
            <person name="Wada-Katsumata A."/>
            <person name="Worley K.C."/>
            <person name="Xie Q."/>
            <person name="Ylla G."/>
            <person name="Poulsen M."/>
            <person name="Gibbs R.A."/>
            <person name="Schal C."/>
            <person name="Richards S."/>
            <person name="Belles X."/>
            <person name="Korb J."/>
            <person name="Bornberg-Bauer E."/>
        </authorList>
    </citation>
    <scope>NUCLEOTIDE SEQUENCE [LARGE SCALE GENOMIC DNA]</scope>
    <source>
        <tissue evidence="2">Whole body</tissue>
    </source>
</reference>
<dbReference type="OrthoDB" id="8195476at2759"/>
<feature type="region of interest" description="Disordered" evidence="1">
    <location>
        <begin position="1"/>
        <end position="109"/>
    </location>
</feature>
<dbReference type="EMBL" id="NEVH01012566">
    <property type="protein sequence ID" value="PNF30186.1"/>
    <property type="molecule type" value="Genomic_DNA"/>
</dbReference>
<feature type="compositionally biased region" description="Basic residues" evidence="1">
    <location>
        <begin position="210"/>
        <end position="233"/>
    </location>
</feature>
<evidence type="ECO:0000313" key="3">
    <source>
        <dbReference type="Proteomes" id="UP000235965"/>
    </source>
</evidence>
<dbReference type="InParanoid" id="A0A2J7QNM0"/>
<feature type="region of interest" description="Disordered" evidence="1">
    <location>
        <begin position="841"/>
        <end position="880"/>
    </location>
</feature>
<accession>A0A2J7QNM0</accession>
<evidence type="ECO:0000313" key="2">
    <source>
        <dbReference type="EMBL" id="PNF30186.1"/>
    </source>
</evidence>
<sequence>MYGKKSKQRVTSDETTFHSSKKPTKFEDSVEHGRQRIEDDSDDFPASGTRKEGEGSNSTLTGAPRSALERDLATVLRNGSPEAEDQEARNVTKRVRKEKKKEPGEANSYAVRNLQEIRELEKKRNIPQKLVDAVSPKADEDLLELMVHIAENPTEWQLVHQELQQLDQDLAASRELLQGTKSLGKSDSGTEETNAAVGGAVNVRSNKSKEKARHRKHQQADKKKKKKKQKGKLKANNEKAQKQEVKGEEEVRREELQKAGVLLPVNVVFRGNEKGKTVKETSSVKGYLTETLKEPSKSHIKGKSMQNLESENTSDKNQNRALNSDKEIKGNEGREWPIRSVQKYKLDHMSSIESAIAYLSQPEQVPSHLETNRLPIPTKLSVVPREHDWPDSLKDNGLDQDPTNAWSKHSADWLHNKNKWLGLLSNPVQDMTNSQRKPDDWATIPAISESVYRETGRNDLPGIHGFSRSVSKEVSENRLPHFGASLGKDIPGNQAFTWRELQTNISSWPGLNPKEERRYYTGDQVYSSPNTGWPRFSVESLKHGNLAGNVKTLPDLPMDQSMSSNKDGYSIDETSDNWPNFPLETGISIQSPVTYSWPKYTDEVTNQNSITIGKINAWSKPSLDPSAFKQRELTTNTWSHMQPSHQKPLSAIDRAIAHHTKEASSSKQWPHFAYHRVTSSPQILAQQQKEAQQRARHRSAYIAVSVIAPPGKSKGFNKNQRRTNGSVLLTHNELNEPATEPSVTRLPDKMDELLVLRSEKQKFPEGEDLLEEQLVDLAVSGQQQQQQRSAVPWTHTRHLDKIQEQLKTLSAMGKKLRYHWLEKERLLQILRDGGKSGSGFFRSLRDDSTGQETATVTTTTTIDPPNHLNTPHTTHLTSTP</sequence>
<comment type="caution">
    <text evidence="2">The sequence shown here is derived from an EMBL/GenBank/DDBJ whole genome shotgun (WGS) entry which is preliminary data.</text>
</comment>
<feature type="compositionally biased region" description="Basic and acidic residues" evidence="1">
    <location>
        <begin position="235"/>
        <end position="251"/>
    </location>
</feature>
<feature type="compositionally biased region" description="Basic and acidic residues" evidence="1">
    <location>
        <begin position="24"/>
        <end position="38"/>
    </location>
</feature>
<evidence type="ECO:0000256" key="1">
    <source>
        <dbReference type="SAM" id="MobiDB-lite"/>
    </source>
</evidence>
<gene>
    <name evidence="2" type="ORF">B7P43_G08424</name>
</gene>